<dbReference type="RefSeq" id="WP_007632524.1">
    <property type="nucleotide sequence ID" value="NZ_CP143053.1"/>
</dbReference>
<dbReference type="InterPro" id="IPR027417">
    <property type="entry name" value="P-loop_NTPase"/>
</dbReference>
<comment type="subcellular location">
    <subcellularLocation>
        <location evidence="1">Cell membrane</location>
        <topology evidence="1">Peripheral membrane protein</topology>
    </subcellularLocation>
</comment>
<dbReference type="PANTHER" id="PTHR42771:SF3">
    <property type="entry name" value="PETROBACTIN IMPORT ATP-BINDING PROTEIN YCLP"/>
    <property type="match status" value="1"/>
</dbReference>
<evidence type="ECO:0000256" key="9">
    <source>
        <dbReference type="ARBA" id="ARBA00023136"/>
    </source>
</evidence>
<organism evidence="12 13">
    <name type="scientific">Dietzia cinnamea</name>
    <dbReference type="NCBI Taxonomy" id="321318"/>
    <lineage>
        <taxon>Bacteria</taxon>
        <taxon>Bacillati</taxon>
        <taxon>Actinomycetota</taxon>
        <taxon>Actinomycetes</taxon>
        <taxon>Mycobacteriales</taxon>
        <taxon>Dietziaceae</taxon>
        <taxon>Dietzia</taxon>
    </lineage>
</organism>
<dbReference type="EMBL" id="JBFTEZ010000002">
    <property type="protein sequence ID" value="MEX6465855.1"/>
    <property type="molecule type" value="Genomic_DNA"/>
</dbReference>
<dbReference type="SUPFAM" id="SSF52540">
    <property type="entry name" value="P-loop containing nucleoside triphosphate hydrolases"/>
    <property type="match status" value="1"/>
</dbReference>
<keyword evidence="9" id="KW-0472">Membrane</keyword>
<name>A0A4R3ZVL9_9ACTN</name>
<keyword evidence="14" id="KW-1185">Reference proteome</keyword>
<reference evidence="14" key="2">
    <citation type="submission" date="2024-07" db="EMBL/GenBank/DDBJ databases">
        <title>Pseudomonas strain that inhibits Aeromonas fish pathogens.</title>
        <authorList>
            <person name="Wildschutte H."/>
        </authorList>
    </citation>
    <scope>NUCLEOTIDE SEQUENCE [LARGE SCALE GENOMIC DNA]</scope>
    <source>
        <strain evidence="14">n60</strain>
    </source>
</reference>
<reference evidence="12 13" key="1">
    <citation type="submission" date="2019-03" db="EMBL/GenBank/DDBJ databases">
        <title>Root nodule microbial communities of legume samples collected from USA, Mexico and Botswana.</title>
        <authorList>
            <person name="Hirsch A."/>
        </authorList>
    </citation>
    <scope>NUCLEOTIDE SEQUENCE [LARGE SCALE GENOMIC DNA]</scope>
    <source>
        <strain evidence="12 13">55</strain>
    </source>
</reference>
<dbReference type="AlphaFoldDB" id="A0A4R3ZVL9"/>
<keyword evidence="2" id="KW-0813">Transport</keyword>
<reference evidence="11" key="3">
    <citation type="submission" date="2024-07" db="EMBL/GenBank/DDBJ databases">
        <authorList>
            <person name="Wildschutte H."/>
        </authorList>
    </citation>
    <scope>NUCLEOTIDE SEQUENCE</scope>
    <source>
        <strain evidence="11">N60</strain>
    </source>
</reference>
<dbReference type="GO" id="GO:0006826">
    <property type="term" value="P:iron ion transport"/>
    <property type="evidence" value="ECO:0007669"/>
    <property type="project" value="UniProtKB-KW"/>
</dbReference>
<keyword evidence="3" id="KW-1003">Cell membrane</keyword>
<comment type="caution">
    <text evidence="12">The sequence shown here is derived from an EMBL/GenBank/DDBJ whole genome shotgun (WGS) entry which is preliminary data.</text>
</comment>
<evidence type="ECO:0000313" key="12">
    <source>
        <dbReference type="EMBL" id="TCW24649.1"/>
    </source>
</evidence>
<keyword evidence="5" id="KW-0547">Nucleotide-binding</keyword>
<dbReference type="FunFam" id="3.40.50.300:FF:000134">
    <property type="entry name" value="Iron-enterobactin ABC transporter ATP-binding protein"/>
    <property type="match status" value="1"/>
</dbReference>
<dbReference type="Pfam" id="PF00005">
    <property type="entry name" value="ABC_tran"/>
    <property type="match status" value="1"/>
</dbReference>
<evidence type="ECO:0000256" key="8">
    <source>
        <dbReference type="ARBA" id="ARBA00023065"/>
    </source>
</evidence>
<keyword evidence="8" id="KW-0406">Ion transport</keyword>
<feature type="domain" description="ABC transporter" evidence="10">
    <location>
        <begin position="24"/>
        <end position="258"/>
    </location>
</feature>
<dbReference type="PANTHER" id="PTHR42771">
    <property type="entry name" value="IRON(3+)-HYDROXAMATE IMPORT ATP-BINDING PROTEIN FHUC"/>
    <property type="match status" value="1"/>
</dbReference>
<proteinExistence type="predicted"/>
<dbReference type="CDD" id="cd03214">
    <property type="entry name" value="ABC_Iron-Siderophores_B12_Hemin"/>
    <property type="match status" value="1"/>
</dbReference>
<dbReference type="GO" id="GO:0005524">
    <property type="term" value="F:ATP binding"/>
    <property type="evidence" value="ECO:0007669"/>
    <property type="project" value="UniProtKB-KW"/>
</dbReference>
<dbReference type="EMBL" id="SMCX01000006">
    <property type="protein sequence ID" value="TCW24649.1"/>
    <property type="molecule type" value="Genomic_DNA"/>
</dbReference>
<evidence type="ECO:0000259" key="10">
    <source>
        <dbReference type="PROSITE" id="PS50893"/>
    </source>
</evidence>
<dbReference type="Proteomes" id="UP001560293">
    <property type="component" value="Unassembled WGS sequence"/>
</dbReference>
<dbReference type="GO" id="GO:0016887">
    <property type="term" value="F:ATP hydrolysis activity"/>
    <property type="evidence" value="ECO:0007669"/>
    <property type="project" value="InterPro"/>
</dbReference>
<keyword evidence="4" id="KW-0410">Iron transport</keyword>
<gene>
    <name evidence="11" type="ORF">AB6N35_16195</name>
    <name evidence="12" type="ORF">EDD19_106105</name>
</gene>
<evidence type="ECO:0000256" key="2">
    <source>
        <dbReference type="ARBA" id="ARBA00022448"/>
    </source>
</evidence>
<dbReference type="InterPro" id="IPR003593">
    <property type="entry name" value="AAA+_ATPase"/>
</dbReference>
<keyword evidence="6 12" id="KW-0067">ATP-binding</keyword>
<sequence length="289" mass="31173">MSLLPFRRRGDRSGDARWAAGCGIEARSVCSSYGDTPVLHDVTACFAQGGVTSLIGPNGAGKSTLLGVMSRLQPADSGTVLVDGVDVSVNGGRELARRLAVLRQENAVSIRLTVRELVGFGRFPHNGGRPGPDDAEHIDYALGAMELEDLADRYLDELSGGQRQRAHIAMVLAQDTDYVLLDEPLNNLDLRHATAIMRLLRRTAAERAKTIVLVIHDINIAAAYSDRIIAMKDGRIVSHGTPAEIMRTDVLKAVYDMEMQVAEVAGRHVALYFDGEEAPDARGVAMSTA</sequence>
<evidence type="ECO:0000256" key="7">
    <source>
        <dbReference type="ARBA" id="ARBA00023004"/>
    </source>
</evidence>
<dbReference type="Proteomes" id="UP000295805">
    <property type="component" value="Unassembled WGS sequence"/>
</dbReference>
<evidence type="ECO:0000256" key="5">
    <source>
        <dbReference type="ARBA" id="ARBA00022741"/>
    </source>
</evidence>
<evidence type="ECO:0000256" key="1">
    <source>
        <dbReference type="ARBA" id="ARBA00004202"/>
    </source>
</evidence>
<dbReference type="SMART" id="SM00382">
    <property type="entry name" value="AAA"/>
    <property type="match status" value="1"/>
</dbReference>
<dbReference type="GO" id="GO:0005886">
    <property type="term" value="C:plasma membrane"/>
    <property type="evidence" value="ECO:0007669"/>
    <property type="project" value="UniProtKB-SubCell"/>
</dbReference>
<dbReference type="InterPro" id="IPR051535">
    <property type="entry name" value="Siderophore_ABC-ATPase"/>
</dbReference>
<keyword evidence="7" id="KW-0408">Iron</keyword>
<evidence type="ECO:0000313" key="11">
    <source>
        <dbReference type="EMBL" id="MEX6465855.1"/>
    </source>
</evidence>
<accession>A0A4R3ZVL9</accession>
<dbReference type="InterPro" id="IPR003439">
    <property type="entry name" value="ABC_transporter-like_ATP-bd"/>
</dbReference>
<protein>
    <submittedName>
        <fullName evidence="11">ABC transporter ATP-binding protein</fullName>
    </submittedName>
    <submittedName>
        <fullName evidence="12">Iron complex transport system ATP-binding protein</fullName>
    </submittedName>
</protein>
<evidence type="ECO:0000256" key="3">
    <source>
        <dbReference type="ARBA" id="ARBA00022475"/>
    </source>
</evidence>
<evidence type="ECO:0000313" key="14">
    <source>
        <dbReference type="Proteomes" id="UP001560293"/>
    </source>
</evidence>
<evidence type="ECO:0000256" key="4">
    <source>
        <dbReference type="ARBA" id="ARBA00022496"/>
    </source>
</evidence>
<evidence type="ECO:0000256" key="6">
    <source>
        <dbReference type="ARBA" id="ARBA00022840"/>
    </source>
</evidence>
<dbReference type="Gene3D" id="3.40.50.300">
    <property type="entry name" value="P-loop containing nucleotide triphosphate hydrolases"/>
    <property type="match status" value="1"/>
</dbReference>
<dbReference type="GeneID" id="89530950"/>
<dbReference type="PROSITE" id="PS50893">
    <property type="entry name" value="ABC_TRANSPORTER_2"/>
    <property type="match status" value="1"/>
</dbReference>
<evidence type="ECO:0000313" key="13">
    <source>
        <dbReference type="Proteomes" id="UP000295805"/>
    </source>
</evidence>